<evidence type="ECO:0000313" key="2">
    <source>
        <dbReference type="Proteomes" id="UP000887013"/>
    </source>
</evidence>
<sequence length="148" mass="17483">MWREFGMRNFPFSITECERFDRIDEIVQVNGEIMIDERTPLNVLNRGYITGHRYRNETLQPYVKYFTGVYGSDFLFMMVMLIDIEPTSLTNSLKAKPFSKCWAYGYFYTLITEPEKSSDLNPIEISKYYLEKAVARRYLPPTDILNAL</sequence>
<evidence type="ECO:0000313" key="1">
    <source>
        <dbReference type="EMBL" id="GFU28406.1"/>
    </source>
</evidence>
<accession>A0A8X6QIA9</accession>
<dbReference type="Proteomes" id="UP000887013">
    <property type="component" value="Unassembled WGS sequence"/>
</dbReference>
<organism evidence="1 2">
    <name type="scientific">Nephila pilipes</name>
    <name type="common">Giant wood spider</name>
    <name type="synonym">Nephila maculata</name>
    <dbReference type="NCBI Taxonomy" id="299642"/>
    <lineage>
        <taxon>Eukaryota</taxon>
        <taxon>Metazoa</taxon>
        <taxon>Ecdysozoa</taxon>
        <taxon>Arthropoda</taxon>
        <taxon>Chelicerata</taxon>
        <taxon>Arachnida</taxon>
        <taxon>Araneae</taxon>
        <taxon>Araneomorphae</taxon>
        <taxon>Entelegynae</taxon>
        <taxon>Araneoidea</taxon>
        <taxon>Nephilidae</taxon>
        <taxon>Nephila</taxon>
    </lineage>
</organism>
<protein>
    <submittedName>
        <fullName evidence="1">Uncharacterized protein</fullName>
    </submittedName>
</protein>
<reference evidence="1" key="1">
    <citation type="submission" date="2020-08" db="EMBL/GenBank/DDBJ databases">
        <title>Multicomponent nature underlies the extraordinary mechanical properties of spider dragline silk.</title>
        <authorList>
            <person name="Kono N."/>
            <person name="Nakamura H."/>
            <person name="Mori M."/>
            <person name="Yoshida Y."/>
            <person name="Ohtoshi R."/>
            <person name="Malay A.D."/>
            <person name="Moran D.A.P."/>
            <person name="Tomita M."/>
            <person name="Numata K."/>
            <person name="Arakawa K."/>
        </authorList>
    </citation>
    <scope>NUCLEOTIDE SEQUENCE</scope>
</reference>
<proteinExistence type="predicted"/>
<dbReference type="EMBL" id="BMAW01082278">
    <property type="protein sequence ID" value="GFU28406.1"/>
    <property type="molecule type" value="Genomic_DNA"/>
</dbReference>
<keyword evidence="2" id="KW-1185">Reference proteome</keyword>
<comment type="caution">
    <text evidence="1">The sequence shown here is derived from an EMBL/GenBank/DDBJ whole genome shotgun (WGS) entry which is preliminary data.</text>
</comment>
<name>A0A8X6QIA9_NEPPI</name>
<dbReference type="AlphaFoldDB" id="A0A8X6QIA9"/>
<gene>
    <name evidence="1" type="ORF">NPIL_173331</name>
</gene>